<dbReference type="AlphaFoldDB" id="W1Y4Z0"/>
<dbReference type="EMBL" id="AZMM01008320">
    <property type="protein sequence ID" value="ETJ37456.1"/>
    <property type="molecule type" value="Genomic_DNA"/>
</dbReference>
<feature type="non-terminal residue" evidence="3">
    <location>
        <position position="1"/>
    </location>
</feature>
<organism evidence="3">
    <name type="scientific">human gut metagenome</name>
    <dbReference type="NCBI Taxonomy" id="408170"/>
    <lineage>
        <taxon>unclassified sequences</taxon>
        <taxon>metagenomes</taxon>
        <taxon>organismal metagenomes</taxon>
    </lineage>
</organism>
<proteinExistence type="predicted"/>
<feature type="region of interest" description="Disordered" evidence="1">
    <location>
        <begin position="1"/>
        <end position="29"/>
    </location>
</feature>
<reference evidence="3" key="1">
    <citation type="submission" date="2013-12" db="EMBL/GenBank/DDBJ databases">
        <title>A Varibaculum cambriense genome reconstructed from a premature infant gut community with otherwise low bacterial novelty that shifts toward anaerobic metabolism during the third week of life.</title>
        <authorList>
            <person name="Brown C.T."/>
            <person name="Sharon I."/>
            <person name="Thomas B.C."/>
            <person name="Castelle C.J."/>
            <person name="Morowitz M.J."/>
            <person name="Banfield J.F."/>
        </authorList>
    </citation>
    <scope>NUCLEOTIDE SEQUENCE</scope>
</reference>
<evidence type="ECO:0000259" key="2">
    <source>
        <dbReference type="Pfam" id="PF04261"/>
    </source>
</evidence>
<feature type="domain" description="Dyp-type peroxidase N-terminal" evidence="2">
    <location>
        <begin position="38"/>
        <end position="75"/>
    </location>
</feature>
<dbReference type="Pfam" id="PF04261">
    <property type="entry name" value="Dyp_perox_N"/>
    <property type="match status" value="1"/>
</dbReference>
<evidence type="ECO:0000313" key="3">
    <source>
        <dbReference type="EMBL" id="ETJ37456.1"/>
    </source>
</evidence>
<keyword evidence="3" id="KW-0575">Peroxidase</keyword>
<protein>
    <submittedName>
        <fullName evidence="3">Deferrochelatase/peroxidase EfeB</fullName>
    </submittedName>
</protein>
<feature type="non-terminal residue" evidence="3">
    <location>
        <position position="80"/>
    </location>
</feature>
<gene>
    <name evidence="3" type="ORF">Q604_UNBC08320G0001</name>
</gene>
<accession>W1Y4Z0</accession>
<dbReference type="SUPFAM" id="SSF54909">
    <property type="entry name" value="Dimeric alpha+beta barrel"/>
    <property type="match status" value="1"/>
</dbReference>
<evidence type="ECO:0000256" key="1">
    <source>
        <dbReference type="SAM" id="MobiDB-lite"/>
    </source>
</evidence>
<sequence>LALAGSCPVAHAQKTQSAPGTLSPYARNEKQPFYGEHQAGILTPQQAAMMLVAFDVLASDKADLERLFRLLTQRRSEERR</sequence>
<keyword evidence="3" id="KW-0560">Oxidoreductase</keyword>
<dbReference type="GO" id="GO:0004601">
    <property type="term" value="F:peroxidase activity"/>
    <property type="evidence" value="ECO:0007669"/>
    <property type="project" value="UniProtKB-KW"/>
</dbReference>
<name>W1Y4Z0_9ZZZZ</name>
<dbReference type="InterPro" id="IPR011008">
    <property type="entry name" value="Dimeric_a/b-barrel"/>
</dbReference>
<dbReference type="InterPro" id="IPR048327">
    <property type="entry name" value="Dyp_perox_N"/>
</dbReference>
<comment type="caution">
    <text evidence="3">The sequence shown here is derived from an EMBL/GenBank/DDBJ whole genome shotgun (WGS) entry which is preliminary data.</text>
</comment>